<dbReference type="EMBL" id="KV784384">
    <property type="protein sequence ID" value="OEU07807.1"/>
    <property type="molecule type" value="Genomic_DNA"/>
</dbReference>
<feature type="region of interest" description="Disordered" evidence="1">
    <location>
        <begin position="1041"/>
        <end position="1084"/>
    </location>
</feature>
<feature type="region of interest" description="Disordered" evidence="1">
    <location>
        <begin position="123"/>
        <end position="203"/>
    </location>
</feature>
<accession>A0A1E7EPT5</accession>
<feature type="compositionally biased region" description="Polar residues" evidence="1">
    <location>
        <begin position="895"/>
        <end position="921"/>
    </location>
</feature>
<proteinExistence type="predicted"/>
<evidence type="ECO:0000313" key="3">
    <source>
        <dbReference type="Proteomes" id="UP000095751"/>
    </source>
</evidence>
<dbReference type="KEGG" id="fcy:FRACYDRAFT_250833"/>
<feature type="region of interest" description="Disordered" evidence="1">
    <location>
        <begin position="852"/>
        <end position="937"/>
    </location>
</feature>
<feature type="compositionally biased region" description="Polar residues" evidence="1">
    <location>
        <begin position="1056"/>
        <end position="1078"/>
    </location>
</feature>
<reference evidence="2 3" key="1">
    <citation type="submission" date="2016-09" db="EMBL/GenBank/DDBJ databases">
        <title>Extensive genetic diversity and differential bi-allelic expression allows diatom success in the polar Southern Ocean.</title>
        <authorList>
            <consortium name="DOE Joint Genome Institute"/>
            <person name="Mock T."/>
            <person name="Otillar R.P."/>
            <person name="Strauss J."/>
            <person name="Dupont C."/>
            <person name="Frickenhaus S."/>
            <person name="Maumus F."/>
            <person name="Mcmullan M."/>
            <person name="Sanges R."/>
            <person name="Schmutz J."/>
            <person name="Toseland A."/>
            <person name="Valas R."/>
            <person name="Veluchamy A."/>
            <person name="Ward B.J."/>
            <person name="Allen A."/>
            <person name="Barry K."/>
            <person name="Falciatore A."/>
            <person name="Ferrante M."/>
            <person name="Fortunato A.E."/>
            <person name="Gloeckner G."/>
            <person name="Gruber A."/>
            <person name="Hipkin R."/>
            <person name="Janech M."/>
            <person name="Kroth P."/>
            <person name="Leese F."/>
            <person name="Lindquist E."/>
            <person name="Lyon B.R."/>
            <person name="Martin J."/>
            <person name="Mayer C."/>
            <person name="Parker M."/>
            <person name="Quesneville H."/>
            <person name="Raymond J."/>
            <person name="Uhlig C."/>
            <person name="Valentin K.U."/>
            <person name="Worden A.Z."/>
            <person name="Armbrust E.V."/>
            <person name="Bowler C."/>
            <person name="Green B."/>
            <person name="Moulton V."/>
            <person name="Van Oosterhout C."/>
            <person name="Grigoriev I."/>
        </authorList>
    </citation>
    <scope>NUCLEOTIDE SEQUENCE [LARGE SCALE GENOMIC DNA]</scope>
    <source>
        <strain evidence="2 3">CCMP1102</strain>
    </source>
</reference>
<evidence type="ECO:0000256" key="1">
    <source>
        <dbReference type="SAM" id="MobiDB-lite"/>
    </source>
</evidence>
<dbReference type="PANTHER" id="PTHR36721:SF1">
    <property type="entry name" value="OS04G0446401 PROTEIN"/>
    <property type="match status" value="1"/>
</dbReference>
<feature type="compositionally biased region" description="Polar residues" evidence="1">
    <location>
        <begin position="1208"/>
        <end position="1220"/>
    </location>
</feature>
<dbReference type="Proteomes" id="UP000095751">
    <property type="component" value="Unassembled WGS sequence"/>
</dbReference>
<feature type="compositionally biased region" description="Pro residues" evidence="1">
    <location>
        <begin position="1221"/>
        <end position="1230"/>
    </location>
</feature>
<keyword evidence="3" id="KW-1185">Reference proteome</keyword>
<dbReference type="AlphaFoldDB" id="A0A1E7EPT5"/>
<dbReference type="PANTHER" id="PTHR36721">
    <property type="entry name" value="PROLINE-RICH FAMILY PROTEIN"/>
    <property type="match status" value="1"/>
</dbReference>
<feature type="compositionally biased region" description="Pro residues" evidence="1">
    <location>
        <begin position="862"/>
        <end position="874"/>
    </location>
</feature>
<feature type="compositionally biased region" description="Low complexity" evidence="1">
    <location>
        <begin position="1190"/>
        <end position="1200"/>
    </location>
</feature>
<protein>
    <submittedName>
        <fullName evidence="2">Uncharacterized protein</fullName>
    </submittedName>
</protein>
<feature type="region of interest" description="Disordered" evidence="1">
    <location>
        <begin position="1126"/>
        <end position="1169"/>
    </location>
</feature>
<sequence length="1230" mass="134563">MEVDDDDDDDCSVCISCCTCSSASTTDVNWVCRNFDDFDIVITDKKTKQVRKNSGGSFRNGICINNSHVDLTIDSPPPSPSSSVEFVRVTPSSVGSVIYDDCTGIDSNQDLVSCEFIQSIRNRKKSNRSTMARSKKNDSDTEFDINSEMDSDSDSQISLPPTVEDAFNNIFRGGTTLPTRVRKPPQRHGASPTPPLPLKKNVPLANSALTNQSTKKRSRHSAKSVTAAKLALARAVHASSSANDLLAVRARSRHVSLLSPIYYTPADSNLNGSSVAPLSSMPSGAPILQNDELLSLSGPNASTSVEAATDASTATTAVHDTTSTSIPAASTAAASLPTASVPSTAVASVSTTAVASVSTTAVASVPTTADASVPTIATAVIPNDTIPVHLNPDKVFFTEAESDGRFCIHNLLNTIRSDSTLFGNKTARIKLLSTNTIKYDSFKLKLEGRLFSSIGTNPKLKGLADMIQDPDNPKLLKRRLYVECNGSFTTNKQEIMNAALLQLSVNYVQIKCVGKEFKTAMEFAQAQYQPNVVAQNYRTLFSQFKNVGVNCFSLAKHFNGKGGVNAYWKSVFSDTSKLIPNYGTTPNAATHDSRYRQKREACHADPNHKFKIMDADGNVINYEMFTWVIAEIIKTHFMSRSSKEPSEMVIDDFIFFTQTEGVFVDCPAFILKSNHNGQKNADITLSNHTHRDREDDRQYVPLYKMDDDPMSEYNLVYTFFHKVLPPKDRIDGPARIFRYKASDKQRREWWHETPSKPWLAGPRAGSCWGSKHFPRVSKKLAHLLGYDSPNTNTGHSNRKAGVTVIQNTEGIGAGLKLSMCRHKGEVVTSGYDASTQLARDRASAALMAVTLPKKDIPRSQSVPPPSTDPIPTQPRPASCVNDDPLLSNPIHPTGSFDTIDSNPRPTSLARIQSLTGSVNSRGRSKSAGDEPNVPPGELSIDQLQALIDKKQQQSFKPIAQPTAHQDRSSAAAPLVLRPTPGQSLLPQQQPLQQQAVPIAVAVPVPQEQTIPAAVQPTHPPPQQPQYHTAPAPVQQLVHHPAPTPVQQSYHPAPAPVQQSYHPAPVQQSYHPAPVQQSYHPTPQHTYPVQQQQHQHFNPSNAPQPVVYTHAAPAPVYYTTPAPQQQQVVYHQPPQQQQVVHQQPPQQQQQQVMYQPPPQQQPVYQQSTQHVARLSYTPNEGRVMDYSVSHQVTAQQTQQFAAPPPSGAYPQQQLQYGQNPHSGPPTYPSSS</sequence>
<feature type="compositionally biased region" description="Acidic residues" evidence="1">
    <location>
        <begin position="140"/>
        <end position="153"/>
    </location>
</feature>
<evidence type="ECO:0000313" key="2">
    <source>
        <dbReference type="EMBL" id="OEU07807.1"/>
    </source>
</evidence>
<feature type="compositionally biased region" description="Low complexity" evidence="1">
    <location>
        <begin position="1126"/>
        <end position="1153"/>
    </location>
</feature>
<organism evidence="2 3">
    <name type="scientific">Fragilariopsis cylindrus CCMP1102</name>
    <dbReference type="NCBI Taxonomy" id="635003"/>
    <lineage>
        <taxon>Eukaryota</taxon>
        <taxon>Sar</taxon>
        <taxon>Stramenopiles</taxon>
        <taxon>Ochrophyta</taxon>
        <taxon>Bacillariophyta</taxon>
        <taxon>Bacillariophyceae</taxon>
        <taxon>Bacillariophycidae</taxon>
        <taxon>Bacillariales</taxon>
        <taxon>Bacillariaceae</taxon>
        <taxon>Fragilariopsis</taxon>
    </lineage>
</organism>
<gene>
    <name evidence="2" type="ORF">FRACYDRAFT_250833</name>
</gene>
<dbReference type="InParanoid" id="A0A1E7EPT5"/>
<feature type="region of interest" description="Disordered" evidence="1">
    <location>
        <begin position="1181"/>
        <end position="1230"/>
    </location>
</feature>
<name>A0A1E7EPT5_9STRA</name>